<dbReference type="InterPro" id="IPR027417">
    <property type="entry name" value="P-loop_NTPase"/>
</dbReference>
<comment type="caution">
    <text evidence="1">The sequence shown here is derived from an EMBL/GenBank/DDBJ whole genome shotgun (WGS) entry which is preliminary data.</text>
</comment>
<reference evidence="1" key="2">
    <citation type="submission" date="2020-01" db="EMBL/GenBank/DDBJ databases">
        <authorList>
            <person name="Campanaro S."/>
        </authorList>
    </citation>
    <scope>NUCLEOTIDE SEQUENCE</scope>
    <source>
        <strain evidence="1">AS06rmzACSIP_7</strain>
    </source>
</reference>
<dbReference type="Proteomes" id="UP000777265">
    <property type="component" value="Unassembled WGS sequence"/>
</dbReference>
<dbReference type="SUPFAM" id="SSF52540">
    <property type="entry name" value="P-loop containing nucleoside triphosphate hydrolases"/>
    <property type="match status" value="1"/>
</dbReference>
<evidence type="ECO:0000313" key="2">
    <source>
        <dbReference type="Proteomes" id="UP000777265"/>
    </source>
</evidence>
<dbReference type="EMBL" id="JAAYEE010000222">
    <property type="protein sequence ID" value="NLW36201.1"/>
    <property type="molecule type" value="Genomic_DNA"/>
</dbReference>
<accession>A0A971M6R8</accession>
<proteinExistence type="predicted"/>
<reference evidence="1" key="1">
    <citation type="journal article" date="2020" name="Biotechnol. Biofuels">
        <title>New insights from the biogas microbiome by comprehensive genome-resolved metagenomics of nearly 1600 species originating from multiple anaerobic digesters.</title>
        <authorList>
            <person name="Campanaro S."/>
            <person name="Treu L."/>
            <person name="Rodriguez-R L.M."/>
            <person name="Kovalovszki A."/>
            <person name="Ziels R.M."/>
            <person name="Maus I."/>
            <person name="Zhu X."/>
            <person name="Kougias P.G."/>
            <person name="Basile A."/>
            <person name="Luo G."/>
            <person name="Schluter A."/>
            <person name="Konstantinidis K.T."/>
            <person name="Angelidaki I."/>
        </authorList>
    </citation>
    <scope>NUCLEOTIDE SEQUENCE</scope>
    <source>
        <strain evidence="1">AS06rmzACSIP_7</strain>
    </source>
</reference>
<dbReference type="PANTHER" id="PTHR42869">
    <property type="entry name" value="SLL0572 PROTEIN"/>
    <property type="match status" value="1"/>
</dbReference>
<sequence>MVEKVIIMGAAGRDFHNFNVYFRDNPRYRVVAFTAAQIPAIEGRIYPPELSGGFYPEGVPVYPESDLAGLIREFKVDLVAFSYSDVPHVEVMHKASIAMAEGADFILLGARCTMLRSKKPVVAVCAVRTGSGKSQTTRKVCEILKGVGRHVVVVRHPMPYGDLRAQAVQRFSSYEDFEEHHCTLEEREEYEPLVDQGIVVYGGVDYRRILEAAEQEADIIVWDGGNNDTPFYYPLVHIVLFDAHRPGHELAYYPGETNMLMAHIAVINKVDTAPPDNVEEVRRNIERYAPNARIVLAESPVLVSHPERIRGRRVLVVEDGPTLTHGGMGYGAGFVAALKHGAAEIIDPRPYVVGSICEVYRLYPEIGPILPATGYSADQIRDLELSINRIDCDLVVFGTPIQLTRVLSIDKPTLRVRYEYSDHGSPTLEECLVKKLTA</sequence>
<dbReference type="InterPro" id="IPR053199">
    <property type="entry name" value="cDPG_synthetase-like"/>
</dbReference>
<protein>
    <submittedName>
        <fullName evidence="1">GTPase</fullName>
    </submittedName>
</protein>
<dbReference type="PANTHER" id="PTHR42869:SF1">
    <property type="entry name" value="SLL0572 PROTEIN"/>
    <property type="match status" value="1"/>
</dbReference>
<organism evidence="1 2">
    <name type="scientific">Syntrophorhabdus aromaticivorans</name>
    <dbReference type="NCBI Taxonomy" id="328301"/>
    <lineage>
        <taxon>Bacteria</taxon>
        <taxon>Pseudomonadati</taxon>
        <taxon>Thermodesulfobacteriota</taxon>
        <taxon>Syntrophorhabdia</taxon>
        <taxon>Syntrophorhabdales</taxon>
        <taxon>Syntrophorhabdaceae</taxon>
        <taxon>Syntrophorhabdus</taxon>
    </lineage>
</organism>
<dbReference type="AlphaFoldDB" id="A0A971M6R8"/>
<gene>
    <name evidence="1" type="ORF">GXY80_12110</name>
</gene>
<name>A0A971M6R8_9BACT</name>
<evidence type="ECO:0000313" key="1">
    <source>
        <dbReference type="EMBL" id="NLW36201.1"/>
    </source>
</evidence>